<evidence type="ECO:0000256" key="1">
    <source>
        <dbReference type="ARBA" id="ARBA00004571"/>
    </source>
</evidence>
<evidence type="ECO:0000256" key="7">
    <source>
        <dbReference type="ARBA" id="ARBA00023136"/>
    </source>
</evidence>
<keyword evidence="5 12" id="KW-0732">Signal</keyword>
<evidence type="ECO:0000259" key="14">
    <source>
        <dbReference type="Pfam" id="PF07715"/>
    </source>
</evidence>
<dbReference type="SUPFAM" id="SSF56935">
    <property type="entry name" value="Porins"/>
    <property type="match status" value="1"/>
</dbReference>
<keyword evidence="6 11" id="KW-0798">TonB box</keyword>
<evidence type="ECO:0000256" key="8">
    <source>
        <dbReference type="ARBA" id="ARBA00023170"/>
    </source>
</evidence>
<evidence type="ECO:0000256" key="9">
    <source>
        <dbReference type="ARBA" id="ARBA00023237"/>
    </source>
</evidence>
<dbReference type="Pfam" id="PF00593">
    <property type="entry name" value="TonB_dep_Rec_b-barrel"/>
    <property type="match status" value="1"/>
</dbReference>
<evidence type="ECO:0000256" key="12">
    <source>
        <dbReference type="SAM" id="SignalP"/>
    </source>
</evidence>
<comment type="similarity">
    <text evidence="10 11">Belongs to the TonB-dependent receptor family.</text>
</comment>
<reference evidence="15 16" key="1">
    <citation type="submission" date="2016-11" db="EMBL/GenBank/DDBJ databases">
        <authorList>
            <person name="Jaros S."/>
            <person name="Januszkiewicz K."/>
            <person name="Wedrychowicz H."/>
        </authorList>
    </citation>
    <scope>NUCLEOTIDE SEQUENCE [LARGE SCALE GENOMIC DNA]</scope>
    <source>
        <strain evidence="15 16">DSM 24574</strain>
    </source>
</reference>
<dbReference type="PANTHER" id="PTHR30069">
    <property type="entry name" value="TONB-DEPENDENT OUTER MEMBRANE RECEPTOR"/>
    <property type="match status" value="1"/>
</dbReference>
<organism evidence="15 16">
    <name type="scientific">Chryseolinea serpens</name>
    <dbReference type="NCBI Taxonomy" id="947013"/>
    <lineage>
        <taxon>Bacteria</taxon>
        <taxon>Pseudomonadati</taxon>
        <taxon>Bacteroidota</taxon>
        <taxon>Cytophagia</taxon>
        <taxon>Cytophagales</taxon>
        <taxon>Fulvivirgaceae</taxon>
        <taxon>Chryseolinea</taxon>
    </lineage>
</organism>
<evidence type="ECO:0000259" key="13">
    <source>
        <dbReference type="Pfam" id="PF00593"/>
    </source>
</evidence>
<dbReference type="InterPro" id="IPR008969">
    <property type="entry name" value="CarboxyPept-like_regulatory"/>
</dbReference>
<dbReference type="STRING" id="947013.SAMN04488109_5501"/>
<accession>A0A1M5VXM9</accession>
<dbReference type="Pfam" id="PF07715">
    <property type="entry name" value="Plug"/>
    <property type="match status" value="1"/>
</dbReference>
<protein>
    <submittedName>
        <fullName evidence="15">Outer membrane receptor proteins, mostly Fe transport</fullName>
    </submittedName>
</protein>
<gene>
    <name evidence="15" type="ORF">SAMN04488109_5501</name>
</gene>
<evidence type="ECO:0000256" key="10">
    <source>
        <dbReference type="PROSITE-ProRule" id="PRU01360"/>
    </source>
</evidence>
<feature type="chain" id="PRO_5012364271" evidence="12">
    <location>
        <begin position="19"/>
        <end position="922"/>
    </location>
</feature>
<dbReference type="RefSeq" id="WP_073140994.1">
    <property type="nucleotide sequence ID" value="NZ_FQWQ01000004.1"/>
</dbReference>
<evidence type="ECO:0000256" key="5">
    <source>
        <dbReference type="ARBA" id="ARBA00022729"/>
    </source>
</evidence>
<feature type="signal peptide" evidence="12">
    <location>
        <begin position="1"/>
        <end position="18"/>
    </location>
</feature>
<keyword evidence="4 10" id="KW-0812">Transmembrane</keyword>
<evidence type="ECO:0000256" key="6">
    <source>
        <dbReference type="ARBA" id="ARBA00023077"/>
    </source>
</evidence>
<keyword evidence="7 10" id="KW-0472">Membrane</keyword>
<proteinExistence type="inferred from homology"/>
<dbReference type="OrthoDB" id="1109208at2"/>
<evidence type="ECO:0000256" key="3">
    <source>
        <dbReference type="ARBA" id="ARBA00022452"/>
    </source>
</evidence>
<dbReference type="Gene3D" id="2.170.130.10">
    <property type="entry name" value="TonB-dependent receptor, plug domain"/>
    <property type="match status" value="1"/>
</dbReference>
<dbReference type="GO" id="GO:0044718">
    <property type="term" value="P:siderophore transmembrane transport"/>
    <property type="evidence" value="ECO:0007669"/>
    <property type="project" value="TreeGrafter"/>
</dbReference>
<evidence type="ECO:0000256" key="2">
    <source>
        <dbReference type="ARBA" id="ARBA00022448"/>
    </source>
</evidence>
<dbReference type="SUPFAM" id="SSF49464">
    <property type="entry name" value="Carboxypeptidase regulatory domain-like"/>
    <property type="match status" value="1"/>
</dbReference>
<dbReference type="InterPro" id="IPR036942">
    <property type="entry name" value="Beta-barrel_TonB_sf"/>
</dbReference>
<evidence type="ECO:0000313" key="16">
    <source>
        <dbReference type="Proteomes" id="UP000184212"/>
    </source>
</evidence>
<dbReference type="InterPro" id="IPR037066">
    <property type="entry name" value="Plug_dom_sf"/>
</dbReference>
<dbReference type="AlphaFoldDB" id="A0A1M5VXM9"/>
<feature type="domain" description="TonB-dependent receptor-like beta-barrel" evidence="13">
    <location>
        <begin position="503"/>
        <end position="893"/>
    </location>
</feature>
<comment type="subcellular location">
    <subcellularLocation>
        <location evidence="1 10">Cell outer membrane</location>
        <topology evidence="1 10">Multi-pass membrane protein</topology>
    </subcellularLocation>
</comment>
<dbReference type="InterPro" id="IPR000531">
    <property type="entry name" value="Beta-barrel_TonB"/>
</dbReference>
<dbReference type="Gene3D" id="2.60.40.1120">
    <property type="entry name" value="Carboxypeptidase-like, regulatory domain"/>
    <property type="match status" value="1"/>
</dbReference>
<dbReference type="PANTHER" id="PTHR30069:SF29">
    <property type="entry name" value="HEMOGLOBIN AND HEMOGLOBIN-HAPTOGLOBIN-BINDING PROTEIN 1-RELATED"/>
    <property type="match status" value="1"/>
</dbReference>
<evidence type="ECO:0000313" key="15">
    <source>
        <dbReference type="EMBL" id="SHH79967.1"/>
    </source>
</evidence>
<dbReference type="Proteomes" id="UP000184212">
    <property type="component" value="Unassembled WGS sequence"/>
</dbReference>
<keyword evidence="2 10" id="KW-0813">Transport</keyword>
<dbReference type="GO" id="GO:0009279">
    <property type="term" value="C:cell outer membrane"/>
    <property type="evidence" value="ECO:0007669"/>
    <property type="project" value="UniProtKB-SubCell"/>
</dbReference>
<dbReference type="PROSITE" id="PS52016">
    <property type="entry name" value="TONB_DEPENDENT_REC_3"/>
    <property type="match status" value="1"/>
</dbReference>
<dbReference type="EMBL" id="FQWQ01000004">
    <property type="protein sequence ID" value="SHH79967.1"/>
    <property type="molecule type" value="Genomic_DNA"/>
</dbReference>
<sequence>MKKLLLFVCLTLPTLLVAQTVNTVTGTITDASTNAPVSGASLVIKGKLTGTTTDENGNFKLNTTSALPLTLVVTGVGFQKQEVTVSSASQPVAIGLSSQTELLNEMVVTASRVEESILESPVSIEKMDTRAIRETPSFSFYEGLQNVKSVEMVTSGLTFKQINTRGFNSTGNSRFLQLVDGVDNQTPGLNFAVGNLFGSSDLDMESVELIPGSASALYGPVAFNGVLMMRTKNPFQYQGLSAQARVGVNHINEQYADPHGLYDFAVRYAKAFNNKFAFKVNASYFTGLDWYATNYTDVDPGTSPEQRGDNNPARNALNIYGDDEARQLADVGRVSRTGYEERYLMNYNSYSVKLNGALHYRITDNMELIYQYNYNQGRAAYTGSNRFMLNNFNFQQHRVELKGSNYFVRAYASLEDSKDSYNGKGLGQLINKTWVRDLSGNIVPEAQADDMWFTRYREAYIGDINNVAAGDHAAARAFADQGRFLPGSADFNAQKDRLIATQGLSGAGILSQSKLYHAEGQYDFSSKIKVFDLLAGGNFRMYDMFTNGTLFDDKNHKITIKEGGAFVQASKRVINEHLKLTASIRYDKNQNFEGRFTPRASAVYTVATNHHFRTSYQTGFRNPTPGDQYIKLNAGPITILGGVPDNSKGMNVYENSFTSTSLGPFFGAFGAAVGSGTPPQQAVMQTKDLLVKSNVPYIKPERVQTFEVGYKGLLNNNLLVDANYYFSSYNDFILNQVVMQPESPVLGPDGKINPQAAMDLLNGDSHLYQLYTNASERVTSQGATVGFTYLLPRNYTLGANGTWADFNLRNANPNDIPAFNTPKYRTTVTFGNTEIAKNIGFNVAWRWQDTFEWTSTFNQLRPGTINAYSIVDAQVSYKMSPIKSIVKLGANNVFNNQVYQAYGSPSIGAVYYVSIVFDQLMK</sequence>
<feature type="domain" description="TonB-dependent receptor plug" evidence="14">
    <location>
        <begin position="118"/>
        <end position="226"/>
    </location>
</feature>
<evidence type="ECO:0000256" key="4">
    <source>
        <dbReference type="ARBA" id="ARBA00022692"/>
    </source>
</evidence>
<dbReference type="Gene3D" id="2.40.170.20">
    <property type="entry name" value="TonB-dependent receptor, beta-barrel domain"/>
    <property type="match status" value="1"/>
</dbReference>
<evidence type="ECO:0000256" key="11">
    <source>
        <dbReference type="RuleBase" id="RU003357"/>
    </source>
</evidence>
<keyword evidence="16" id="KW-1185">Reference proteome</keyword>
<dbReference type="InterPro" id="IPR039426">
    <property type="entry name" value="TonB-dep_rcpt-like"/>
</dbReference>
<keyword evidence="9 10" id="KW-0998">Cell outer membrane</keyword>
<keyword evidence="3 10" id="KW-1134">Transmembrane beta strand</keyword>
<name>A0A1M5VXM9_9BACT</name>
<keyword evidence="8 15" id="KW-0675">Receptor</keyword>
<dbReference type="InterPro" id="IPR012910">
    <property type="entry name" value="Plug_dom"/>
</dbReference>
<dbReference type="Pfam" id="PF13715">
    <property type="entry name" value="CarbopepD_reg_2"/>
    <property type="match status" value="1"/>
</dbReference>
<dbReference type="GO" id="GO:0015344">
    <property type="term" value="F:siderophore uptake transmembrane transporter activity"/>
    <property type="evidence" value="ECO:0007669"/>
    <property type="project" value="TreeGrafter"/>
</dbReference>